<dbReference type="SUPFAM" id="SSF56801">
    <property type="entry name" value="Acetyl-CoA synthetase-like"/>
    <property type="match status" value="1"/>
</dbReference>
<evidence type="ECO:0000313" key="4">
    <source>
        <dbReference type="Proteomes" id="UP001055286"/>
    </source>
</evidence>
<dbReference type="InterPro" id="IPR020845">
    <property type="entry name" value="AMP-binding_CS"/>
</dbReference>
<dbReference type="RefSeq" id="WP_238192539.1">
    <property type="nucleotide sequence ID" value="NZ_BPQJ01000025.1"/>
</dbReference>
<keyword evidence="4" id="KW-1185">Reference proteome</keyword>
<evidence type="ECO:0000259" key="2">
    <source>
        <dbReference type="Pfam" id="PF13193"/>
    </source>
</evidence>
<dbReference type="PANTHER" id="PTHR24096:SF323">
    <property type="entry name" value="BLR3536 PROTEIN"/>
    <property type="match status" value="1"/>
</dbReference>
<dbReference type="PANTHER" id="PTHR24096">
    <property type="entry name" value="LONG-CHAIN-FATTY-ACID--COA LIGASE"/>
    <property type="match status" value="1"/>
</dbReference>
<name>A0AA37HEV0_9HYPH</name>
<dbReference type="Pfam" id="PF13193">
    <property type="entry name" value="AMP-binding_C"/>
    <property type="match status" value="1"/>
</dbReference>
<reference evidence="3" key="1">
    <citation type="journal article" date="2016" name="Front. Microbiol.">
        <title>Genome Sequence of the Piezophilic, Mesophilic Sulfate-Reducing Bacterium Desulfovibrio indicus J2T.</title>
        <authorList>
            <person name="Cao J."/>
            <person name="Maignien L."/>
            <person name="Shao Z."/>
            <person name="Alain K."/>
            <person name="Jebbar M."/>
        </authorList>
    </citation>
    <scope>NUCLEOTIDE SEQUENCE</scope>
    <source>
        <strain evidence="3">JCM 32048</strain>
    </source>
</reference>
<dbReference type="InterPro" id="IPR000873">
    <property type="entry name" value="AMP-dep_synth/lig_dom"/>
</dbReference>
<proteinExistence type="predicted"/>
<dbReference type="InterPro" id="IPR045851">
    <property type="entry name" value="AMP-bd_C_sf"/>
</dbReference>
<dbReference type="EMBL" id="BPQJ01000025">
    <property type="protein sequence ID" value="GJD64453.1"/>
    <property type="molecule type" value="Genomic_DNA"/>
</dbReference>
<gene>
    <name evidence="3" type="ORF">MPEAHAMD_4635</name>
</gene>
<dbReference type="InterPro" id="IPR025110">
    <property type="entry name" value="AMP-bd_C"/>
</dbReference>
<feature type="domain" description="AMP-binding enzyme C-terminal" evidence="2">
    <location>
        <begin position="418"/>
        <end position="496"/>
    </location>
</feature>
<dbReference type="Gene3D" id="3.30.300.30">
    <property type="match status" value="1"/>
</dbReference>
<sequence>MKHPSHFARVTPDKVAYRMARSGEVMTYAELDARSNRNAHALRALGVGQGGTVALLFENRLDFLALAWACQRSGIFYTAINTNLTAAETAYIVGDCEATVAIVSDTFAPCLDALAAACPGARFFVCGGAAPLARDWNALAAAQPATPVADEAAGADLLYSSGTTGRPKGIVRRFARQPIDTVIPALMTSLCETMGRMGPDTVLVSPAPLYHAAPLRFTMMTAMLGGTALVTEKFDAEEVLQQIETWGVTHGQFVPTHFVRMLKLPEKTRARYGHDSLRVVYHAAAPCPRDVKAAMIAWWGPILLEYYASSEANGVTLSTSQEWQRFPGTVGRSLTGPIVIADEAGNELPRGEIGAVYFDSGVQFEYRNDPEKTAAAYLRPGCATFGDIGHVNDEGFLFLADRKSYMIISGGVNIYPQETEDLLVSHPDVEDVAVFGVPNEEMGEEVKAVVQLRPGVEGTPETAQEIIAWCRARLSHYKVPRSVDFRSELPRTPTGKLLKRLLREPYWAGPSS</sequence>
<feature type="domain" description="AMP-dependent synthetase/ligase" evidence="1">
    <location>
        <begin position="7"/>
        <end position="359"/>
    </location>
</feature>
<keyword evidence="3" id="KW-0436">Ligase</keyword>
<organism evidence="3 4">
    <name type="scientific">Methylobacterium frigidaeris</name>
    <dbReference type="NCBI Taxonomy" id="2038277"/>
    <lineage>
        <taxon>Bacteria</taxon>
        <taxon>Pseudomonadati</taxon>
        <taxon>Pseudomonadota</taxon>
        <taxon>Alphaproteobacteria</taxon>
        <taxon>Hyphomicrobiales</taxon>
        <taxon>Methylobacteriaceae</taxon>
        <taxon>Methylobacterium</taxon>
    </lineage>
</organism>
<dbReference type="Proteomes" id="UP001055286">
    <property type="component" value="Unassembled WGS sequence"/>
</dbReference>
<dbReference type="Gene3D" id="3.40.50.12780">
    <property type="entry name" value="N-terminal domain of ligase-like"/>
    <property type="match status" value="1"/>
</dbReference>
<dbReference type="InterPro" id="IPR042099">
    <property type="entry name" value="ANL_N_sf"/>
</dbReference>
<comment type="caution">
    <text evidence="3">The sequence shown here is derived from an EMBL/GenBank/DDBJ whole genome shotgun (WGS) entry which is preliminary data.</text>
</comment>
<dbReference type="GO" id="GO:0016405">
    <property type="term" value="F:CoA-ligase activity"/>
    <property type="evidence" value="ECO:0007669"/>
    <property type="project" value="TreeGrafter"/>
</dbReference>
<reference evidence="3" key="2">
    <citation type="submission" date="2021-08" db="EMBL/GenBank/DDBJ databases">
        <authorList>
            <person name="Tani A."/>
            <person name="Ola A."/>
            <person name="Ogura Y."/>
            <person name="Katsura K."/>
            <person name="Hayashi T."/>
        </authorList>
    </citation>
    <scope>NUCLEOTIDE SEQUENCE</scope>
    <source>
        <strain evidence="3">JCM 32048</strain>
    </source>
</reference>
<dbReference type="PROSITE" id="PS00455">
    <property type="entry name" value="AMP_BINDING"/>
    <property type="match status" value="1"/>
</dbReference>
<accession>A0AA37HEV0</accession>
<dbReference type="Pfam" id="PF00501">
    <property type="entry name" value="AMP-binding"/>
    <property type="match status" value="1"/>
</dbReference>
<dbReference type="AlphaFoldDB" id="A0AA37HEV0"/>
<evidence type="ECO:0000313" key="3">
    <source>
        <dbReference type="EMBL" id="GJD64453.1"/>
    </source>
</evidence>
<evidence type="ECO:0000259" key="1">
    <source>
        <dbReference type="Pfam" id="PF00501"/>
    </source>
</evidence>
<protein>
    <submittedName>
        <fullName evidence="3">Long-chain-fatty-acid--CoA ligase FadD13</fullName>
    </submittedName>
</protein>